<proteinExistence type="predicted"/>
<protein>
    <recommendedName>
        <fullName evidence="3">Glycosyltransferase</fullName>
    </recommendedName>
</protein>
<keyword evidence="2" id="KW-1185">Reference proteome</keyword>
<dbReference type="RefSeq" id="WP_157583652.1">
    <property type="nucleotide sequence ID" value="NZ_WPIN01000002.1"/>
</dbReference>
<dbReference type="EMBL" id="WPIN01000002">
    <property type="protein sequence ID" value="MVM29379.1"/>
    <property type="molecule type" value="Genomic_DNA"/>
</dbReference>
<dbReference type="InterPro" id="IPR029044">
    <property type="entry name" value="Nucleotide-diphossugar_trans"/>
</dbReference>
<dbReference type="SUPFAM" id="SSF53448">
    <property type="entry name" value="Nucleotide-diphospho-sugar transferases"/>
    <property type="match status" value="1"/>
</dbReference>
<dbReference type="CDD" id="cd00761">
    <property type="entry name" value="Glyco_tranf_GTA_type"/>
    <property type="match status" value="1"/>
</dbReference>
<evidence type="ECO:0000313" key="1">
    <source>
        <dbReference type="EMBL" id="MVM29379.1"/>
    </source>
</evidence>
<comment type="caution">
    <text evidence="1">The sequence shown here is derived from an EMBL/GenBank/DDBJ whole genome shotgun (WGS) entry which is preliminary data.</text>
</comment>
<organism evidence="1 2">
    <name type="scientific">Spirosoma arboris</name>
    <dbReference type="NCBI Taxonomy" id="2682092"/>
    <lineage>
        <taxon>Bacteria</taxon>
        <taxon>Pseudomonadati</taxon>
        <taxon>Bacteroidota</taxon>
        <taxon>Cytophagia</taxon>
        <taxon>Cytophagales</taxon>
        <taxon>Cytophagaceae</taxon>
        <taxon>Spirosoma</taxon>
    </lineage>
</organism>
<accession>A0A7K1S6C9</accession>
<sequence>MNPLSNRRIDAVSVCVNYADFLVQTLPHNRLLFDRYIVVTSLADQFTRQVCEYYRVECIQTDCFYDDGAVFNKARGINAGLTALGETDWVVHLDSDIYLPPWTRTILELAHLDPESIYGIDRLMCHSYRDWVNYLAKPVAMHELYYLVQARAFPMGSRVAHYNQLDGWFPIGFFQLWNPSESGVTRYPENSHGADHTDVVFAKAFPIGKRHLMPEFYGIHLDSERAEMGVNWQGRSTKPFCLEPSRP</sequence>
<dbReference type="AlphaFoldDB" id="A0A7K1S6C9"/>
<reference evidence="1 2" key="1">
    <citation type="submission" date="2019-12" db="EMBL/GenBank/DDBJ databases">
        <title>Spirosoma sp. HMF4905 genome sequencing and assembly.</title>
        <authorList>
            <person name="Kang H."/>
            <person name="Cha I."/>
            <person name="Kim H."/>
            <person name="Joh K."/>
        </authorList>
    </citation>
    <scope>NUCLEOTIDE SEQUENCE [LARGE SCALE GENOMIC DNA]</scope>
    <source>
        <strain evidence="1 2">HMF4905</strain>
    </source>
</reference>
<gene>
    <name evidence="1" type="ORF">GO755_04985</name>
</gene>
<dbReference type="Proteomes" id="UP000436006">
    <property type="component" value="Unassembled WGS sequence"/>
</dbReference>
<evidence type="ECO:0008006" key="3">
    <source>
        <dbReference type="Google" id="ProtNLM"/>
    </source>
</evidence>
<name>A0A7K1S6C9_9BACT</name>
<evidence type="ECO:0000313" key="2">
    <source>
        <dbReference type="Proteomes" id="UP000436006"/>
    </source>
</evidence>